<dbReference type="SMART" id="SM00342">
    <property type="entry name" value="HTH_ARAC"/>
    <property type="match status" value="1"/>
</dbReference>
<dbReference type="PROSITE" id="PS01124">
    <property type="entry name" value="HTH_ARAC_FAMILY_2"/>
    <property type="match status" value="1"/>
</dbReference>
<feature type="domain" description="HTH araC/xylS-type" evidence="4">
    <location>
        <begin position="15"/>
        <end position="114"/>
    </location>
</feature>
<protein>
    <submittedName>
        <fullName evidence="5">Helix-turn-helix domain-containing protein</fullName>
    </submittedName>
</protein>
<dbReference type="InterPro" id="IPR018060">
    <property type="entry name" value="HTH_AraC"/>
</dbReference>
<dbReference type="InterPro" id="IPR018062">
    <property type="entry name" value="HTH_AraC-typ_CS"/>
</dbReference>
<keyword evidence="3" id="KW-0804">Transcription</keyword>
<accession>A0A437QBE4</accession>
<keyword evidence="6" id="KW-1185">Reference proteome</keyword>
<dbReference type="PRINTS" id="PR00032">
    <property type="entry name" value="HTHARAC"/>
</dbReference>
<dbReference type="Gene3D" id="3.20.80.10">
    <property type="entry name" value="Regulatory factor, effector binding domain"/>
    <property type="match status" value="1"/>
</dbReference>
<sequence length="295" mass="33352">MTVSRGQQLHQGRINEVLYKIHQDIRVAHTAKSLADVAAYSPFHFQRVFKEVTGENLNDYLRRTRLEQAANKLLFEPESSVADVAHSCGFLSHASFSQAFKRHFGASPKVWRSGGYAGFTQANFDTQQRDIAAAGAQVELPNVQLRQMPERRVAYVRHQGYDRSISIAWHRLLQWAKTEEVDTQTATMLALHHSNPSLVALSDCRYVACLEVPENVWRKGSVGILTIPGGLHGVFSARGRMGDLLPLIYAFYHRWLPGSGYHLANTPAYAIYQRNQFLDPDERFELQYAVPLSVV</sequence>
<dbReference type="PANTHER" id="PTHR40055">
    <property type="entry name" value="TRANSCRIPTIONAL REGULATOR YGIV-RELATED"/>
    <property type="match status" value="1"/>
</dbReference>
<dbReference type="InterPro" id="IPR050908">
    <property type="entry name" value="SmbC-like"/>
</dbReference>
<dbReference type="Pfam" id="PF06445">
    <property type="entry name" value="GyrI-like"/>
    <property type="match status" value="1"/>
</dbReference>
<dbReference type="GO" id="GO:0003700">
    <property type="term" value="F:DNA-binding transcription factor activity"/>
    <property type="evidence" value="ECO:0007669"/>
    <property type="project" value="InterPro"/>
</dbReference>
<keyword evidence="2" id="KW-0238">DNA-binding</keyword>
<comment type="caution">
    <text evidence="5">The sequence shown here is derived from an EMBL/GenBank/DDBJ whole genome shotgun (WGS) entry which is preliminary data.</text>
</comment>
<organism evidence="5 6">
    <name type="scientific">Neptunomonas marina</name>
    <dbReference type="NCBI Taxonomy" id="1815562"/>
    <lineage>
        <taxon>Bacteria</taxon>
        <taxon>Pseudomonadati</taxon>
        <taxon>Pseudomonadota</taxon>
        <taxon>Gammaproteobacteria</taxon>
        <taxon>Oceanospirillales</taxon>
        <taxon>Oceanospirillaceae</taxon>
        <taxon>Neptunomonas</taxon>
    </lineage>
</organism>
<dbReference type="PANTHER" id="PTHR40055:SF1">
    <property type="entry name" value="TRANSCRIPTIONAL REGULATOR YGIV-RELATED"/>
    <property type="match status" value="1"/>
</dbReference>
<dbReference type="PROSITE" id="PS00041">
    <property type="entry name" value="HTH_ARAC_FAMILY_1"/>
    <property type="match status" value="1"/>
</dbReference>
<dbReference type="Pfam" id="PF12833">
    <property type="entry name" value="HTH_18"/>
    <property type="match status" value="1"/>
</dbReference>
<evidence type="ECO:0000256" key="1">
    <source>
        <dbReference type="ARBA" id="ARBA00023015"/>
    </source>
</evidence>
<dbReference type="EMBL" id="SACQ01000002">
    <property type="protein sequence ID" value="RVU31827.1"/>
    <property type="molecule type" value="Genomic_DNA"/>
</dbReference>
<proteinExistence type="predicted"/>
<evidence type="ECO:0000313" key="5">
    <source>
        <dbReference type="EMBL" id="RVU31827.1"/>
    </source>
</evidence>
<dbReference type="InterPro" id="IPR029442">
    <property type="entry name" value="GyrI-like"/>
</dbReference>
<dbReference type="AlphaFoldDB" id="A0A437QBE4"/>
<dbReference type="InterPro" id="IPR020449">
    <property type="entry name" value="Tscrpt_reg_AraC-type_HTH"/>
</dbReference>
<dbReference type="SMART" id="SM00871">
    <property type="entry name" value="AraC_E_bind"/>
    <property type="match status" value="1"/>
</dbReference>
<dbReference type="Proteomes" id="UP000282818">
    <property type="component" value="Unassembled WGS sequence"/>
</dbReference>
<dbReference type="InterPro" id="IPR010499">
    <property type="entry name" value="AraC_E-bd"/>
</dbReference>
<dbReference type="GO" id="GO:0043565">
    <property type="term" value="F:sequence-specific DNA binding"/>
    <property type="evidence" value="ECO:0007669"/>
    <property type="project" value="InterPro"/>
</dbReference>
<evidence type="ECO:0000259" key="4">
    <source>
        <dbReference type="PROSITE" id="PS01124"/>
    </source>
</evidence>
<dbReference type="SUPFAM" id="SSF46689">
    <property type="entry name" value="Homeodomain-like"/>
    <property type="match status" value="2"/>
</dbReference>
<keyword evidence="1" id="KW-0805">Transcription regulation</keyword>
<gene>
    <name evidence="5" type="ORF">EOE65_05585</name>
</gene>
<reference evidence="5 6" key="1">
    <citation type="submission" date="2019-01" db="EMBL/GenBank/DDBJ databases">
        <authorList>
            <person name="Chen W.-M."/>
        </authorList>
    </citation>
    <scope>NUCLEOTIDE SEQUENCE [LARGE SCALE GENOMIC DNA]</scope>
    <source>
        <strain evidence="5 6">HPM-16</strain>
    </source>
</reference>
<dbReference type="SUPFAM" id="SSF55136">
    <property type="entry name" value="Probable bacterial effector-binding domain"/>
    <property type="match status" value="1"/>
</dbReference>
<evidence type="ECO:0000313" key="6">
    <source>
        <dbReference type="Proteomes" id="UP000282818"/>
    </source>
</evidence>
<dbReference type="Gene3D" id="1.10.10.60">
    <property type="entry name" value="Homeodomain-like"/>
    <property type="match status" value="2"/>
</dbReference>
<dbReference type="InterPro" id="IPR009057">
    <property type="entry name" value="Homeodomain-like_sf"/>
</dbReference>
<evidence type="ECO:0000256" key="2">
    <source>
        <dbReference type="ARBA" id="ARBA00023125"/>
    </source>
</evidence>
<name>A0A437QBE4_9GAMM</name>
<evidence type="ECO:0000256" key="3">
    <source>
        <dbReference type="ARBA" id="ARBA00023163"/>
    </source>
</evidence>
<dbReference type="InterPro" id="IPR011256">
    <property type="entry name" value="Reg_factor_effector_dom_sf"/>
</dbReference>